<dbReference type="Proteomes" id="UP001054889">
    <property type="component" value="Unassembled WGS sequence"/>
</dbReference>
<dbReference type="EMBL" id="BQKI01000086">
    <property type="protein sequence ID" value="GJN35009.1"/>
    <property type="molecule type" value="Genomic_DNA"/>
</dbReference>
<dbReference type="AlphaFoldDB" id="A0AAV5FH10"/>
<name>A0AAV5FH10_ELECO</name>
<comment type="caution">
    <text evidence="1">The sequence shown here is derived from an EMBL/GenBank/DDBJ whole genome shotgun (WGS) entry which is preliminary data.</text>
</comment>
<accession>A0AAV5FH10</accession>
<protein>
    <submittedName>
        <fullName evidence="1">Uncharacterized protein</fullName>
    </submittedName>
</protein>
<reference evidence="1" key="2">
    <citation type="submission" date="2021-12" db="EMBL/GenBank/DDBJ databases">
        <title>Resequencing data analysis of finger millet.</title>
        <authorList>
            <person name="Hatakeyama M."/>
            <person name="Aluri S."/>
            <person name="Balachadran M.T."/>
            <person name="Sivarajan S.R."/>
            <person name="Poveda L."/>
            <person name="Shimizu-Inatsugi R."/>
            <person name="Schlapbach R."/>
            <person name="Sreeman S.M."/>
            <person name="Shimizu K.K."/>
        </authorList>
    </citation>
    <scope>NUCLEOTIDE SEQUENCE</scope>
</reference>
<keyword evidence="2" id="KW-1185">Reference proteome</keyword>
<gene>
    <name evidence="1" type="primary">gb23731</name>
    <name evidence="1" type="ORF">PR202_gb23731</name>
</gene>
<organism evidence="1 2">
    <name type="scientific">Eleusine coracana subsp. coracana</name>
    <dbReference type="NCBI Taxonomy" id="191504"/>
    <lineage>
        <taxon>Eukaryota</taxon>
        <taxon>Viridiplantae</taxon>
        <taxon>Streptophyta</taxon>
        <taxon>Embryophyta</taxon>
        <taxon>Tracheophyta</taxon>
        <taxon>Spermatophyta</taxon>
        <taxon>Magnoliopsida</taxon>
        <taxon>Liliopsida</taxon>
        <taxon>Poales</taxon>
        <taxon>Poaceae</taxon>
        <taxon>PACMAD clade</taxon>
        <taxon>Chloridoideae</taxon>
        <taxon>Cynodonteae</taxon>
        <taxon>Eleusininae</taxon>
        <taxon>Eleusine</taxon>
    </lineage>
</organism>
<reference evidence="1" key="1">
    <citation type="journal article" date="2018" name="DNA Res.">
        <title>Multiple hybrid de novo genome assembly of finger millet, an orphan allotetraploid crop.</title>
        <authorList>
            <person name="Hatakeyama M."/>
            <person name="Aluri S."/>
            <person name="Balachadran M.T."/>
            <person name="Sivarajan S.R."/>
            <person name="Patrignani A."/>
            <person name="Gruter S."/>
            <person name="Poveda L."/>
            <person name="Shimizu-Inatsugi R."/>
            <person name="Baeten J."/>
            <person name="Francoijs K.J."/>
            <person name="Nataraja K.N."/>
            <person name="Reddy Y.A.N."/>
            <person name="Phadnis S."/>
            <person name="Ravikumar R.L."/>
            <person name="Schlapbach R."/>
            <person name="Sreeman S.M."/>
            <person name="Shimizu K.K."/>
        </authorList>
    </citation>
    <scope>NUCLEOTIDE SEQUENCE</scope>
</reference>
<evidence type="ECO:0000313" key="2">
    <source>
        <dbReference type="Proteomes" id="UP001054889"/>
    </source>
</evidence>
<proteinExistence type="predicted"/>
<sequence>MSLLISMSRNGSFGQWTKYIKVSLGRGMIMLMEVLGYDRAWERVQRPLEYAGLGILNLEYMSWVL</sequence>
<evidence type="ECO:0000313" key="1">
    <source>
        <dbReference type="EMBL" id="GJN35009.1"/>
    </source>
</evidence>